<feature type="transmembrane region" description="Helical" evidence="9">
    <location>
        <begin position="413"/>
        <end position="431"/>
    </location>
</feature>
<evidence type="ECO:0000256" key="3">
    <source>
        <dbReference type="ARBA" id="ARBA00022448"/>
    </source>
</evidence>
<gene>
    <name evidence="10" type="ORF">SPAPADRAFT_140457</name>
</gene>
<evidence type="ECO:0000256" key="7">
    <source>
        <dbReference type="ARBA" id="ARBA00023136"/>
    </source>
</evidence>
<protein>
    <recommendedName>
        <fullName evidence="8">Probable transporter MCH1</fullName>
    </recommendedName>
</protein>
<name>G3AS32_SPAPN</name>
<dbReference type="PANTHER" id="PTHR21576:SF45">
    <property type="entry name" value="TRANSPORTER MCH1-RELATED"/>
    <property type="match status" value="1"/>
</dbReference>
<feature type="transmembrane region" description="Helical" evidence="9">
    <location>
        <begin position="163"/>
        <end position="182"/>
    </location>
</feature>
<keyword evidence="3" id="KW-0813">Transport</keyword>
<dbReference type="InParanoid" id="G3AS32"/>
<feature type="transmembrane region" description="Helical" evidence="9">
    <location>
        <begin position="30"/>
        <end position="51"/>
    </location>
</feature>
<feature type="transmembrane region" description="Helical" evidence="9">
    <location>
        <begin position="127"/>
        <end position="151"/>
    </location>
</feature>
<evidence type="ECO:0000313" key="10">
    <source>
        <dbReference type="EMBL" id="EGW31882.1"/>
    </source>
</evidence>
<keyword evidence="5 9" id="KW-0812">Transmembrane</keyword>
<evidence type="ECO:0000256" key="8">
    <source>
        <dbReference type="ARBA" id="ARBA00039330"/>
    </source>
</evidence>
<feature type="transmembrane region" description="Helical" evidence="9">
    <location>
        <begin position="202"/>
        <end position="223"/>
    </location>
</feature>
<dbReference type="PANTHER" id="PTHR21576">
    <property type="entry name" value="UNCHARACTERIZED NODULIN-LIKE PROTEIN"/>
    <property type="match status" value="1"/>
</dbReference>
<evidence type="ECO:0000256" key="6">
    <source>
        <dbReference type="ARBA" id="ARBA00022989"/>
    </source>
</evidence>
<evidence type="ECO:0000313" key="11">
    <source>
        <dbReference type="Proteomes" id="UP000000709"/>
    </source>
</evidence>
<dbReference type="SUPFAM" id="SSF103473">
    <property type="entry name" value="MFS general substrate transporter"/>
    <property type="match status" value="1"/>
</dbReference>
<feature type="transmembrane region" description="Helical" evidence="9">
    <location>
        <begin position="451"/>
        <end position="470"/>
    </location>
</feature>
<keyword evidence="6 9" id="KW-1133">Transmembrane helix</keyword>
<feature type="transmembrane region" description="Helical" evidence="9">
    <location>
        <begin position="375"/>
        <end position="401"/>
    </location>
</feature>
<dbReference type="Proteomes" id="UP000000709">
    <property type="component" value="Unassembled WGS sequence"/>
</dbReference>
<evidence type="ECO:0000256" key="1">
    <source>
        <dbReference type="ARBA" id="ARBA00004128"/>
    </source>
</evidence>
<dbReference type="InterPro" id="IPR036259">
    <property type="entry name" value="MFS_trans_sf"/>
</dbReference>
<dbReference type="GO" id="GO:0022857">
    <property type="term" value="F:transmembrane transporter activity"/>
    <property type="evidence" value="ECO:0007669"/>
    <property type="project" value="InterPro"/>
</dbReference>
<evidence type="ECO:0000256" key="5">
    <source>
        <dbReference type="ARBA" id="ARBA00022692"/>
    </source>
</evidence>
<dbReference type="FunCoup" id="G3AS32">
    <property type="interactions" value="22"/>
</dbReference>
<dbReference type="EMBL" id="GL996503">
    <property type="protein sequence ID" value="EGW31882.1"/>
    <property type="molecule type" value="Genomic_DNA"/>
</dbReference>
<proteinExistence type="inferred from homology"/>
<dbReference type="Pfam" id="PF07690">
    <property type="entry name" value="MFS_1"/>
    <property type="match status" value="1"/>
</dbReference>
<dbReference type="eggNOG" id="ENOG502QTNE">
    <property type="taxonomic scope" value="Eukaryota"/>
</dbReference>
<dbReference type="AlphaFoldDB" id="G3AS32"/>
<dbReference type="GO" id="GO:0000329">
    <property type="term" value="C:fungal-type vacuole membrane"/>
    <property type="evidence" value="ECO:0007669"/>
    <property type="project" value="EnsemblFungi"/>
</dbReference>
<dbReference type="RefSeq" id="XP_007376660.1">
    <property type="nucleotide sequence ID" value="XM_007376598.1"/>
</dbReference>
<dbReference type="Gene3D" id="1.20.1250.20">
    <property type="entry name" value="MFS general substrate transporter like domains"/>
    <property type="match status" value="1"/>
</dbReference>
<sequence>MHKPTYLHRISHKIKSYLSRHISLKNLRKLAFVISLISCLVSGSILLFSLFTISFHEVLGLSFMQINTIASFSACGMYFCLPVLGYLADCYGPALLSLFSIWFFCPSYLINSYIVCVLREQPVSNKYIYAFCFTFFLIGLATSSLYFSSLITCARIFPNHKGLAISLPITCYGFSALIGSQMLKIDYFLDQGQLDLYKTFRFFGILYFGIGALNFVSSSIAIVEQELIFNLEEEESPIIPDECMSVDEETPLAPVMSRRSSIEPPNHHQRFIQFLKDKSAWLLLVSLVLNIGPMESYQNNLGSILKNITPGADLSDQVSLMATASTVARLLVGGASDYLATKGICRVWLLIVVIFIGAIGQYANGVLDPNTPVNYSLIAMINGVSYGGMFTLYPTIVASIWGIDIMGSTWGSFMVAPATGSILYSLFYGHNADSRCTGNARGLFNNCLERYFTFTSLGLITSCALVYIVWKFIWYKRGLYIF</sequence>
<dbReference type="OrthoDB" id="4159781at2759"/>
<feature type="transmembrane region" description="Helical" evidence="9">
    <location>
        <begin position="347"/>
        <end position="363"/>
    </location>
</feature>
<dbReference type="OMA" id="VGMYLCL"/>
<dbReference type="InterPro" id="IPR011701">
    <property type="entry name" value="MFS"/>
</dbReference>
<accession>G3AS32</accession>
<evidence type="ECO:0000256" key="9">
    <source>
        <dbReference type="SAM" id="Phobius"/>
    </source>
</evidence>
<keyword evidence="4" id="KW-0926">Vacuole</keyword>
<organism evidence="11">
    <name type="scientific">Spathaspora passalidarum (strain NRRL Y-27907 / 11-Y1)</name>
    <dbReference type="NCBI Taxonomy" id="619300"/>
    <lineage>
        <taxon>Eukaryota</taxon>
        <taxon>Fungi</taxon>
        <taxon>Dikarya</taxon>
        <taxon>Ascomycota</taxon>
        <taxon>Saccharomycotina</taxon>
        <taxon>Pichiomycetes</taxon>
        <taxon>Debaryomycetaceae</taxon>
        <taxon>Spathaspora</taxon>
    </lineage>
</organism>
<evidence type="ECO:0000256" key="2">
    <source>
        <dbReference type="ARBA" id="ARBA00008335"/>
    </source>
</evidence>
<dbReference type="CDD" id="cd17354">
    <property type="entry name" value="MFS_Mch1p_like"/>
    <property type="match status" value="1"/>
</dbReference>
<keyword evidence="11" id="KW-1185">Reference proteome</keyword>
<dbReference type="KEGG" id="spaa:SPAPADRAFT_140457"/>
<comment type="subcellular location">
    <subcellularLocation>
        <location evidence="1">Vacuole membrane</location>
        <topology evidence="1">Multi-pass membrane protein</topology>
    </subcellularLocation>
</comment>
<feature type="transmembrane region" description="Helical" evidence="9">
    <location>
        <begin position="94"/>
        <end position="115"/>
    </location>
</feature>
<dbReference type="HOGENOM" id="CLU_012596_3_0_1"/>
<keyword evidence="7 9" id="KW-0472">Membrane</keyword>
<reference evidence="10 11" key="1">
    <citation type="journal article" date="2011" name="Proc. Natl. Acad. Sci. U.S.A.">
        <title>Comparative genomics of xylose-fermenting fungi for enhanced biofuel production.</title>
        <authorList>
            <person name="Wohlbach D.J."/>
            <person name="Kuo A."/>
            <person name="Sato T.K."/>
            <person name="Potts K.M."/>
            <person name="Salamov A.A."/>
            <person name="LaButti K.M."/>
            <person name="Sun H."/>
            <person name="Clum A."/>
            <person name="Pangilinan J.L."/>
            <person name="Lindquist E.A."/>
            <person name="Lucas S."/>
            <person name="Lapidus A."/>
            <person name="Jin M."/>
            <person name="Gunawan C."/>
            <person name="Balan V."/>
            <person name="Dale B.E."/>
            <person name="Jeffries T.W."/>
            <person name="Zinkel R."/>
            <person name="Barry K.W."/>
            <person name="Grigoriev I.V."/>
            <person name="Gasch A.P."/>
        </authorList>
    </citation>
    <scope>NUCLEOTIDE SEQUENCE [LARGE SCALE GENOMIC DNA]</scope>
    <source>
        <strain evidence="11">NRRL Y-27907 / 11-Y1</strain>
    </source>
</reference>
<feature type="transmembrane region" description="Helical" evidence="9">
    <location>
        <begin position="63"/>
        <end position="87"/>
    </location>
</feature>
<comment type="similarity">
    <text evidence="2">Belongs to the major facilitator superfamily.</text>
</comment>
<dbReference type="GeneID" id="18870291"/>
<evidence type="ECO:0000256" key="4">
    <source>
        <dbReference type="ARBA" id="ARBA00022554"/>
    </source>
</evidence>